<dbReference type="Proteomes" id="UP000077266">
    <property type="component" value="Unassembled WGS sequence"/>
</dbReference>
<keyword evidence="2" id="KW-1185">Reference proteome</keyword>
<proteinExistence type="predicted"/>
<evidence type="ECO:0008006" key="3">
    <source>
        <dbReference type="Google" id="ProtNLM"/>
    </source>
</evidence>
<evidence type="ECO:0000313" key="2">
    <source>
        <dbReference type="Proteomes" id="UP000077266"/>
    </source>
</evidence>
<sequence>MPSSKVTLHFSRADGAQPNGVPAMICVSSPCVCLSLLTRMYLEYGEAREGHVSASNAFMIKTSHTVLSPRRDTYRASIFDADKARFIDGWIVTPPTIYTPSSGVVKRYSIQIAVIVKLALAKNKAVYLGDGSATWDNARLQDAHLEDVLDVFELVLAHALKPETRAATISPYAKFILISAGKHTWGEMTQLVTRAPALYKHGVIPTEETEPITWEEASALDWRALHVGTNSFAVPTHALHLGWKPKYFNWRSYVDADVEGTLKSLGKL</sequence>
<dbReference type="OrthoDB" id="2130169at2759"/>
<protein>
    <recommendedName>
        <fullName evidence="3">NAD(P)-binding protein</fullName>
    </recommendedName>
</protein>
<accession>A0A165MKN2</accession>
<dbReference type="STRING" id="1314781.A0A165MKN2"/>
<name>A0A165MKN2_EXIGL</name>
<dbReference type="InParanoid" id="A0A165MKN2"/>
<reference evidence="1 2" key="1">
    <citation type="journal article" date="2016" name="Mol. Biol. Evol.">
        <title>Comparative Genomics of Early-Diverging Mushroom-Forming Fungi Provides Insights into the Origins of Lignocellulose Decay Capabilities.</title>
        <authorList>
            <person name="Nagy L.G."/>
            <person name="Riley R."/>
            <person name="Tritt A."/>
            <person name="Adam C."/>
            <person name="Daum C."/>
            <person name="Floudas D."/>
            <person name="Sun H."/>
            <person name="Yadav J.S."/>
            <person name="Pangilinan J."/>
            <person name="Larsson K.H."/>
            <person name="Matsuura K."/>
            <person name="Barry K."/>
            <person name="Labutti K."/>
            <person name="Kuo R."/>
            <person name="Ohm R.A."/>
            <person name="Bhattacharya S.S."/>
            <person name="Shirouzu T."/>
            <person name="Yoshinaga Y."/>
            <person name="Martin F.M."/>
            <person name="Grigoriev I.V."/>
            <person name="Hibbett D.S."/>
        </authorList>
    </citation>
    <scope>NUCLEOTIDE SEQUENCE [LARGE SCALE GENOMIC DNA]</scope>
    <source>
        <strain evidence="1 2">HHB12029</strain>
    </source>
</reference>
<gene>
    <name evidence="1" type="ORF">EXIGLDRAFT_762704</name>
</gene>
<dbReference type="Gene3D" id="3.40.50.720">
    <property type="entry name" value="NAD(P)-binding Rossmann-like Domain"/>
    <property type="match status" value="1"/>
</dbReference>
<dbReference type="AlphaFoldDB" id="A0A165MKN2"/>
<dbReference type="SUPFAM" id="SSF51735">
    <property type="entry name" value="NAD(P)-binding Rossmann-fold domains"/>
    <property type="match status" value="1"/>
</dbReference>
<dbReference type="FunCoup" id="A0A165MKN2">
    <property type="interactions" value="26"/>
</dbReference>
<evidence type="ECO:0000313" key="1">
    <source>
        <dbReference type="EMBL" id="KZV99410.1"/>
    </source>
</evidence>
<organism evidence="1 2">
    <name type="scientific">Exidia glandulosa HHB12029</name>
    <dbReference type="NCBI Taxonomy" id="1314781"/>
    <lineage>
        <taxon>Eukaryota</taxon>
        <taxon>Fungi</taxon>
        <taxon>Dikarya</taxon>
        <taxon>Basidiomycota</taxon>
        <taxon>Agaricomycotina</taxon>
        <taxon>Agaricomycetes</taxon>
        <taxon>Auriculariales</taxon>
        <taxon>Exidiaceae</taxon>
        <taxon>Exidia</taxon>
    </lineage>
</organism>
<dbReference type="InterPro" id="IPR036291">
    <property type="entry name" value="NAD(P)-bd_dom_sf"/>
</dbReference>
<dbReference type="EMBL" id="KV425910">
    <property type="protein sequence ID" value="KZV99410.1"/>
    <property type="molecule type" value="Genomic_DNA"/>
</dbReference>